<sequence length="121" mass="12785">MKRLRVSALLGCLLLAACAPGLTRPASEPDPDGGGLRFMGTTLFFGAGLSDVLDLSILISGTDLRVNAPQFCRVNRADIECTVPKLPKGGNFVLPMRGSNISAVATYKRLSGKSYGSEARQ</sequence>
<dbReference type="OrthoDB" id="9891394at2"/>
<organism evidence="2 3">
    <name type="scientific">Deinococcus aerius</name>
    <dbReference type="NCBI Taxonomy" id="200253"/>
    <lineage>
        <taxon>Bacteria</taxon>
        <taxon>Thermotogati</taxon>
        <taxon>Deinococcota</taxon>
        <taxon>Deinococci</taxon>
        <taxon>Deinococcales</taxon>
        <taxon>Deinococcaceae</taxon>
        <taxon>Deinococcus</taxon>
    </lineage>
</organism>
<feature type="signal peptide" evidence="1">
    <location>
        <begin position="1"/>
        <end position="19"/>
    </location>
</feature>
<evidence type="ECO:0000313" key="3">
    <source>
        <dbReference type="Proteomes" id="UP000236569"/>
    </source>
</evidence>
<reference evidence="3" key="1">
    <citation type="submission" date="2018-01" db="EMBL/GenBank/DDBJ databases">
        <title>Draft Genome Sequence of the Radioresistant Bacterium Deinococcus aerius TR0125, Isolated from the Higher Atmosphere above Japan.</title>
        <authorList>
            <person name="Satoh K."/>
            <person name="Arai H."/>
            <person name="Sanzen T."/>
            <person name="Kawaguchi Y."/>
            <person name="Hayashi H."/>
            <person name="Yokobori S."/>
            <person name="Yamagishi A."/>
            <person name="Oono Y."/>
            <person name="Narumi I."/>
        </authorList>
    </citation>
    <scope>NUCLEOTIDE SEQUENCE [LARGE SCALE GENOMIC DNA]</scope>
    <source>
        <strain evidence="3">TR0125</strain>
    </source>
</reference>
<keyword evidence="3" id="KW-1185">Reference proteome</keyword>
<protein>
    <recommendedName>
        <fullName evidence="4">IPT/TIG domain-containing protein</fullName>
    </recommendedName>
</protein>
<dbReference type="Proteomes" id="UP000236569">
    <property type="component" value="Unassembled WGS sequence"/>
</dbReference>
<evidence type="ECO:0008006" key="4">
    <source>
        <dbReference type="Google" id="ProtNLM"/>
    </source>
</evidence>
<dbReference type="PROSITE" id="PS51257">
    <property type="entry name" value="PROKAR_LIPOPROTEIN"/>
    <property type="match status" value="1"/>
</dbReference>
<evidence type="ECO:0000256" key="1">
    <source>
        <dbReference type="SAM" id="SignalP"/>
    </source>
</evidence>
<feature type="chain" id="PRO_5014319161" description="IPT/TIG domain-containing protein" evidence="1">
    <location>
        <begin position="20"/>
        <end position="121"/>
    </location>
</feature>
<evidence type="ECO:0000313" key="2">
    <source>
        <dbReference type="EMBL" id="GBF05830.1"/>
    </source>
</evidence>
<gene>
    <name evidence="2" type="ORF">DAERI_060090</name>
</gene>
<dbReference type="RefSeq" id="WP_103129248.1">
    <property type="nucleotide sequence ID" value="NZ_BFAG01000006.1"/>
</dbReference>
<dbReference type="EMBL" id="BFAG01000006">
    <property type="protein sequence ID" value="GBF05830.1"/>
    <property type="molecule type" value="Genomic_DNA"/>
</dbReference>
<name>A0A2I9D5Z3_9DEIO</name>
<accession>A0A2I9D5Z3</accession>
<proteinExistence type="predicted"/>
<comment type="caution">
    <text evidence="2">The sequence shown here is derived from an EMBL/GenBank/DDBJ whole genome shotgun (WGS) entry which is preliminary data.</text>
</comment>
<keyword evidence="1" id="KW-0732">Signal</keyword>
<dbReference type="AlphaFoldDB" id="A0A2I9D5Z3"/>